<dbReference type="Proteomes" id="UP000270094">
    <property type="component" value="Unassembled WGS sequence"/>
</dbReference>
<organism evidence="1 2">
    <name type="scientific">Strongylus vulgaris</name>
    <name type="common">Blood worm</name>
    <dbReference type="NCBI Taxonomy" id="40348"/>
    <lineage>
        <taxon>Eukaryota</taxon>
        <taxon>Metazoa</taxon>
        <taxon>Ecdysozoa</taxon>
        <taxon>Nematoda</taxon>
        <taxon>Chromadorea</taxon>
        <taxon>Rhabditida</taxon>
        <taxon>Rhabditina</taxon>
        <taxon>Rhabditomorpha</taxon>
        <taxon>Strongyloidea</taxon>
        <taxon>Strongylidae</taxon>
        <taxon>Strongylus</taxon>
    </lineage>
</organism>
<proteinExistence type="predicted"/>
<name>A0A3P7JY69_STRVU</name>
<dbReference type="AlphaFoldDB" id="A0A3P7JY69"/>
<dbReference type="EMBL" id="UYYB01126000">
    <property type="protein sequence ID" value="VDM83884.1"/>
    <property type="molecule type" value="Genomic_DNA"/>
</dbReference>
<evidence type="ECO:0000313" key="2">
    <source>
        <dbReference type="Proteomes" id="UP000270094"/>
    </source>
</evidence>
<gene>
    <name evidence="1" type="ORF">SVUK_LOCUS18882</name>
</gene>
<reference evidence="1 2" key="1">
    <citation type="submission" date="2018-11" db="EMBL/GenBank/DDBJ databases">
        <authorList>
            <consortium name="Pathogen Informatics"/>
        </authorList>
    </citation>
    <scope>NUCLEOTIDE SEQUENCE [LARGE SCALE GENOMIC DNA]</scope>
</reference>
<dbReference type="OrthoDB" id="5969782at2759"/>
<evidence type="ECO:0000313" key="1">
    <source>
        <dbReference type="EMBL" id="VDM83884.1"/>
    </source>
</evidence>
<protein>
    <submittedName>
        <fullName evidence="1">Uncharacterized protein</fullName>
    </submittedName>
</protein>
<sequence length="105" mass="13088">MTEHRDPYSFYWQLDQVKPWNASHPHFMFLYLNSFQQRRRSESPKRHPPPTDYVIDEEEVSQSLKIFYCKQVLHFLKLLFLNFLLLRFEFYLVEYRSSERFSPYI</sequence>
<keyword evidence="2" id="KW-1185">Reference proteome</keyword>
<accession>A0A3P7JY69</accession>